<dbReference type="GO" id="GO:0006412">
    <property type="term" value="P:translation"/>
    <property type="evidence" value="ECO:0007669"/>
    <property type="project" value="UniProtKB-UniRule"/>
</dbReference>
<protein>
    <recommendedName>
        <fullName evidence="5">Large ribosomal subunit protein uL30</fullName>
    </recommendedName>
</protein>
<organism evidence="7 8">
    <name type="scientific">Propionigenium maris DSM 9537</name>
    <dbReference type="NCBI Taxonomy" id="1123000"/>
    <lineage>
        <taxon>Bacteria</taxon>
        <taxon>Fusobacteriati</taxon>
        <taxon>Fusobacteriota</taxon>
        <taxon>Fusobacteriia</taxon>
        <taxon>Fusobacteriales</taxon>
        <taxon>Fusobacteriaceae</taxon>
        <taxon>Propionigenium</taxon>
    </lineage>
</organism>
<feature type="domain" description="Large ribosomal subunit protein uL30-like ferredoxin-like fold" evidence="6">
    <location>
        <begin position="4"/>
        <end position="53"/>
    </location>
</feature>
<evidence type="ECO:0000256" key="5">
    <source>
        <dbReference type="HAMAP-Rule" id="MF_01371"/>
    </source>
</evidence>
<dbReference type="NCBIfam" id="TIGR01308">
    <property type="entry name" value="rpmD_bact"/>
    <property type="match status" value="1"/>
</dbReference>
<dbReference type="GO" id="GO:0003735">
    <property type="term" value="F:structural constituent of ribosome"/>
    <property type="evidence" value="ECO:0007669"/>
    <property type="project" value="InterPro"/>
</dbReference>
<dbReference type="InterPro" id="IPR016082">
    <property type="entry name" value="Ribosomal_uL30_ferredoxin-like"/>
</dbReference>
<evidence type="ECO:0000256" key="1">
    <source>
        <dbReference type="ARBA" id="ARBA00007594"/>
    </source>
</evidence>
<sequence>MAKLKLTLVKSMNGRKQNHIATVKSLGLKKINQTVEHAATADIKGKVHLVSYLLKVEEVQG</sequence>
<evidence type="ECO:0000313" key="8">
    <source>
        <dbReference type="Proteomes" id="UP001144471"/>
    </source>
</evidence>
<name>A0A9W6LQ51_9FUSO</name>
<keyword evidence="8" id="KW-1185">Reference proteome</keyword>
<dbReference type="PANTHER" id="PTHR15892">
    <property type="entry name" value="MITOCHONDRIAL RIBOSOMAL PROTEIN L30"/>
    <property type="match status" value="1"/>
</dbReference>
<evidence type="ECO:0000256" key="4">
    <source>
        <dbReference type="ARBA" id="ARBA00023274"/>
    </source>
</evidence>
<reference evidence="7" key="1">
    <citation type="submission" date="2022-12" db="EMBL/GenBank/DDBJ databases">
        <title>Reference genome sequencing for broad-spectrum identification of bacterial and archaeal isolates by mass spectrometry.</title>
        <authorList>
            <person name="Sekiguchi Y."/>
            <person name="Tourlousse D.M."/>
        </authorList>
    </citation>
    <scope>NUCLEOTIDE SEQUENCE</scope>
    <source>
        <strain evidence="7">10succ1</strain>
    </source>
</reference>
<dbReference type="AlphaFoldDB" id="A0A9W6LQ51"/>
<dbReference type="GO" id="GO:0022625">
    <property type="term" value="C:cytosolic large ribosomal subunit"/>
    <property type="evidence" value="ECO:0007669"/>
    <property type="project" value="TreeGrafter"/>
</dbReference>
<gene>
    <name evidence="5 7" type="primary">rpmD</name>
    <name evidence="7" type="ORF">PM10SUCC1_34940</name>
</gene>
<dbReference type="RefSeq" id="WP_281837656.1">
    <property type="nucleotide sequence ID" value="NZ_BSDY01000030.1"/>
</dbReference>
<dbReference type="EMBL" id="BSDY01000030">
    <property type="protein sequence ID" value="GLI57980.1"/>
    <property type="molecule type" value="Genomic_DNA"/>
</dbReference>
<evidence type="ECO:0000259" key="6">
    <source>
        <dbReference type="Pfam" id="PF00327"/>
    </source>
</evidence>
<evidence type="ECO:0000256" key="2">
    <source>
        <dbReference type="ARBA" id="ARBA00011838"/>
    </source>
</evidence>
<dbReference type="PIRSF" id="PIRSF002211">
    <property type="entry name" value="Ribosomal_L30_bac-type"/>
    <property type="match status" value="1"/>
</dbReference>
<keyword evidence="4 5" id="KW-0687">Ribonucleoprotein</keyword>
<comment type="subunit">
    <text evidence="2 5">Part of the 50S ribosomal subunit.</text>
</comment>
<evidence type="ECO:0000256" key="3">
    <source>
        <dbReference type="ARBA" id="ARBA00022980"/>
    </source>
</evidence>
<dbReference type="FunFam" id="3.30.1390.20:FF:000001">
    <property type="entry name" value="50S ribosomal protein L30"/>
    <property type="match status" value="1"/>
</dbReference>
<dbReference type="InterPro" id="IPR005996">
    <property type="entry name" value="Ribosomal_uL30_bac-type"/>
</dbReference>
<dbReference type="SUPFAM" id="SSF55129">
    <property type="entry name" value="Ribosomal protein L30p/L7e"/>
    <property type="match status" value="1"/>
</dbReference>
<keyword evidence="3 5" id="KW-0689">Ribosomal protein</keyword>
<dbReference type="Pfam" id="PF00327">
    <property type="entry name" value="Ribosomal_L30"/>
    <property type="match status" value="1"/>
</dbReference>
<dbReference type="InterPro" id="IPR036919">
    <property type="entry name" value="Ribo_uL30_ferredoxin-like_sf"/>
</dbReference>
<dbReference type="HAMAP" id="MF_01371_B">
    <property type="entry name" value="Ribosomal_uL30_B"/>
    <property type="match status" value="1"/>
</dbReference>
<dbReference type="Gene3D" id="3.30.1390.20">
    <property type="entry name" value="Ribosomal protein L30, ferredoxin-like fold domain"/>
    <property type="match status" value="1"/>
</dbReference>
<dbReference type="PANTHER" id="PTHR15892:SF2">
    <property type="entry name" value="LARGE RIBOSOMAL SUBUNIT PROTEIN UL30M"/>
    <property type="match status" value="1"/>
</dbReference>
<accession>A0A9W6LQ51</accession>
<comment type="similarity">
    <text evidence="1 5">Belongs to the universal ribosomal protein uL30 family.</text>
</comment>
<dbReference type="CDD" id="cd01658">
    <property type="entry name" value="Ribosomal_L30"/>
    <property type="match status" value="1"/>
</dbReference>
<comment type="caution">
    <text evidence="7">The sequence shown here is derived from an EMBL/GenBank/DDBJ whole genome shotgun (WGS) entry which is preliminary data.</text>
</comment>
<proteinExistence type="inferred from homology"/>
<evidence type="ECO:0000313" key="7">
    <source>
        <dbReference type="EMBL" id="GLI57980.1"/>
    </source>
</evidence>
<dbReference type="Proteomes" id="UP001144471">
    <property type="component" value="Unassembled WGS sequence"/>
</dbReference>